<protein>
    <submittedName>
        <fullName evidence="2">Atpase AAA</fullName>
    </submittedName>
</protein>
<organism evidence="2 3">
    <name type="scientific">Thermoanaerobacterium thermosaccharolyticum</name>
    <name type="common">Clostridium thermosaccharolyticum</name>
    <dbReference type="NCBI Taxonomy" id="1517"/>
    <lineage>
        <taxon>Bacteria</taxon>
        <taxon>Bacillati</taxon>
        <taxon>Bacillota</taxon>
        <taxon>Clostridia</taxon>
        <taxon>Thermoanaerobacterales</taxon>
        <taxon>Thermoanaerobacteraceae</taxon>
        <taxon>Thermoanaerobacterium</taxon>
    </lineage>
</organism>
<dbReference type="AlphaFoldDB" id="A0A223HY07"/>
<accession>A0A223HY07</accession>
<evidence type="ECO:0000313" key="3">
    <source>
        <dbReference type="Proteomes" id="UP000214975"/>
    </source>
</evidence>
<dbReference type="RefSeq" id="WP_237268835.1">
    <property type="nucleotide sequence ID" value="NZ_CP016893.1"/>
</dbReference>
<evidence type="ECO:0000313" key="2">
    <source>
        <dbReference type="EMBL" id="AST57165.1"/>
    </source>
</evidence>
<dbReference type="Proteomes" id="UP000214975">
    <property type="component" value="Chromosome"/>
</dbReference>
<gene>
    <name evidence="2" type="ORF">Thert_01056</name>
</gene>
<feature type="coiled-coil region" evidence="1">
    <location>
        <begin position="13"/>
        <end position="61"/>
    </location>
</feature>
<keyword evidence="1" id="KW-0175">Coiled coil</keyword>
<proteinExistence type="predicted"/>
<sequence>MKASEHPSYNEEKQKLHETIEWIEGEIAKSEEEGKILEKKISETRKEVKSALDERIVLQKQLKMSNERKLIRYKESKSKPYFGRVDFKEDGDNKIKKLYIANTV</sequence>
<reference evidence="2 3" key="1">
    <citation type="submission" date="2016-08" db="EMBL/GenBank/DDBJ databases">
        <title>A novel genetic cassette of butanologenic Thermoanaerobacterium thermosaccharolyticum that directly convert cellulose to butanol.</title>
        <authorList>
            <person name="Li T."/>
            <person name="He J."/>
        </authorList>
    </citation>
    <scope>NUCLEOTIDE SEQUENCE [LARGE SCALE GENOMIC DNA]</scope>
    <source>
        <strain evidence="2 3">TG57</strain>
    </source>
</reference>
<evidence type="ECO:0000256" key="1">
    <source>
        <dbReference type="SAM" id="Coils"/>
    </source>
</evidence>
<name>A0A223HY07_THETR</name>
<dbReference type="EMBL" id="CP016893">
    <property type="protein sequence ID" value="AST57165.1"/>
    <property type="molecule type" value="Genomic_DNA"/>
</dbReference>